<dbReference type="InterPro" id="IPR003891">
    <property type="entry name" value="Initiation_fac_eIF4g_MI"/>
</dbReference>
<feature type="coiled-coil region" evidence="6">
    <location>
        <begin position="1348"/>
        <end position="1380"/>
    </location>
</feature>
<feature type="domain" description="MI" evidence="8">
    <location>
        <begin position="1731"/>
        <end position="1856"/>
    </location>
</feature>
<feature type="region of interest" description="Disordered" evidence="7">
    <location>
        <begin position="562"/>
        <end position="584"/>
    </location>
</feature>
<dbReference type="FunFam" id="1.25.40.180:FF:000034">
    <property type="entry name" value="Eukaryotic translation initiation factor 4G"/>
    <property type="match status" value="1"/>
</dbReference>
<dbReference type="FunFam" id="1.25.40.180:FF:000024">
    <property type="entry name" value="Eukaryotic translation initiation factor 4G"/>
    <property type="match status" value="1"/>
</dbReference>
<protein>
    <recommendedName>
        <fullName evidence="5">Eukaryotic translation initiation factor 4G</fullName>
    </recommendedName>
</protein>
<feature type="compositionally biased region" description="Polar residues" evidence="7">
    <location>
        <begin position="70"/>
        <end position="95"/>
    </location>
</feature>
<feature type="region of interest" description="Disordered" evidence="7">
    <location>
        <begin position="1209"/>
        <end position="1239"/>
    </location>
</feature>
<evidence type="ECO:0000256" key="7">
    <source>
        <dbReference type="SAM" id="MobiDB-lite"/>
    </source>
</evidence>
<dbReference type="EMBL" id="QPKB01000007">
    <property type="protein sequence ID" value="RWR89723.1"/>
    <property type="molecule type" value="Genomic_DNA"/>
</dbReference>
<keyword evidence="3" id="KW-0810">Translation regulation</keyword>
<feature type="compositionally biased region" description="Basic and acidic residues" evidence="7">
    <location>
        <begin position="771"/>
        <end position="785"/>
    </location>
</feature>
<sequence>MSHNQSRAEKSEAQLGKPGRSGSSSQQQRSYFATKGGGGTPPLASSSSANKSFKKSSNGQRGQSRAAFTVANSEPTVPVTASHSVQNASHAQSQLPDAPVSGTPRPMDSSIPRSPQGLPKAPPSQSTARALDSTAPTIQSKGNISGPFPFQFGSISPGFMNEMQIPARTSSAPPNLDEQKRDQALPNSFTTAPTAPVPSAPKRQHQQQHQLRKNIGTLNQSNTAGSHLPEPVKREAHVQTPIAPAAATTQKSSILPVSGMLMPINFRPPQVPLQFGGPTSQIQPQGITPSSLQIPMPLPVGNASKVQQQVFVPGFQSHRLQPQGLAHQGQSLGFAPQMGHQLIPQLGNLGIGMPPQFPQQQAGNFGGSRITVKITHPETHEELKLNKRTESYMDVGSSVPRSHPNVPAQSQPITSFPANYYLHMQPNPYNPSFLFPTSTSLPLTSTHMNPVSLASGYNYTVGQGVQDISFMNPYALNPLPFSKIGNPVPGKFEPRKLEHIHDSEIGSENCVQQPKSAPESLGSIPLPATLKHSPLAVVSTQGVSPTPSASLATFMPADESASALTNAESRRSESVKRSNSLKEQQKKLSKKEVCHFQQQQADLIDTAGSLKSPLLEMSVDSSFSDLNDDQGCTNPDDNVVLASSEAVGILLTTSMEPSFSSSLEHNCWSIVAVSESEEAKTISSKSETSGVIFGRATKVSQGLPSSWNAAKTMIDGIQVGQGSSCEQSCPLDFKIDEAPSGNSDASGHVKQDATAPLKVGLKEEITVAMEHRKTESSDYPPKDFGDLTGGSAVSESYEPKEISQLGKGTLNMQETDVDESRCTKIEHFDMNVEAMGCSSEVNRTNGSLVQSASTPSGSMHAEIALSPVADFHEGKTSSADVSKILSGKSTAAQEEVALTDSCILIQETAHAALSVSTEATWKLEGRGIDSSSGSQVSTSLLASKDRISVEQNNAEGTAVKKKKKREILKKADIAGRTSDLYMAYKGPEEKHEIPVSLECKESSPAADVKQASTDNTEKGAVATEDEGKSKGEVDDWEDAAETSTPKLKALENREQLCVAQKQSNEYESGITGKKKYSRDFLLTFSELCTYLPADFEARSDLVDALMSRQGAASHLVGRESYPNTGRIVDRPMGGSCADRRGIGIMEDDRWSRAPGPFSAGRNPRLDVGFGDAGVSFRPGQGGNHGFSRNPRWQPGQYGNGILAGPMQSLASPGGMARSSPDADRWQRATGSQRGLIPSPKTPIQVMHRADNRYEVGKVSDEEEAKQRKLKGILNKLTPQNFDKLFKQVKAFNIDNTTTLTGVISQIFDKALTEPTFCEMYANFCFHLATALPDISSGNEKVTFKGLLLNKCQEEFERGEREEAEANRDDEEGEIKWSEEEKEQKKVQARRRMLGNIRLIGELYKKKMLTERIMHICIKKLLGQYQNPDEEDIEALCKLMSTIGEMIDHPKAKEHMDSYFYTMLNLSNNEELSSRVRFMLKDAIDLRNNRWQQRRIVEGPKKIEEVHRDAAQERQAQVTRLSRGSAAGSSAKRGRPLNYGAQGSTTLSSLSSQQRGALRGSSPQFRGHGTQDVRTGDRHPFENRIPSVTLPQRPVDNNYITLGPQGGLARGMTSRGQPLLSNASLADTSSGHYGSRRMVSDQNGYSSVSDCTSYDNSREKLMPRYVPDRFVAPPHDQSNSLEINAYSENRNSMNANCSFDRSGATTPAAVPTQGISTGSQNALSESKVSMERLRDLSISAIREYYCARNEEEVRLCVKELNDPNFYPDMVMLWVTDSFDRKNDVDRDLLAKLLVNLCMSQESLLYQVHLIKGFESVLSSLEDVVTDFPKAAEYLGCILGMVISENALSLREIGRLIQDGGEKPGSLLDSGLASDVLVSVLRTLRREKGDSVLNEMRTSSNLCLEDFRSPDPLKSRKLDAFI</sequence>
<feature type="region of interest" description="Disordered" evidence="7">
    <location>
        <begin position="1"/>
        <end position="146"/>
    </location>
</feature>
<dbReference type="PANTHER" id="PTHR23253">
    <property type="entry name" value="EUKARYOTIC TRANSLATION INITIATION FACTOR 4 GAMMA"/>
    <property type="match status" value="1"/>
</dbReference>
<evidence type="ECO:0000313" key="9">
    <source>
        <dbReference type="EMBL" id="RWR89723.1"/>
    </source>
</evidence>
<dbReference type="GO" id="GO:0003729">
    <property type="term" value="F:mRNA binding"/>
    <property type="evidence" value="ECO:0007669"/>
    <property type="project" value="TreeGrafter"/>
</dbReference>
<feature type="compositionally biased region" description="Polar residues" evidence="7">
    <location>
        <begin position="1712"/>
        <end position="1722"/>
    </location>
</feature>
<dbReference type="Pfam" id="PF02854">
    <property type="entry name" value="MIF4G"/>
    <property type="match status" value="1"/>
</dbReference>
<feature type="region of interest" description="Disordered" evidence="7">
    <location>
        <begin position="1001"/>
        <end position="1047"/>
    </location>
</feature>
<evidence type="ECO:0000256" key="5">
    <source>
        <dbReference type="ARBA" id="ARBA00067320"/>
    </source>
</evidence>
<keyword evidence="4" id="KW-0648">Protein biosynthesis</keyword>
<dbReference type="STRING" id="337451.A0A443PG22"/>
<feature type="region of interest" description="Disordered" evidence="7">
    <location>
        <begin position="1505"/>
        <end position="1597"/>
    </location>
</feature>
<evidence type="ECO:0000256" key="4">
    <source>
        <dbReference type="ARBA" id="ARBA00022917"/>
    </source>
</evidence>
<name>A0A443PG22_9MAGN</name>
<dbReference type="SUPFAM" id="SSF48371">
    <property type="entry name" value="ARM repeat"/>
    <property type="match status" value="2"/>
</dbReference>
<feature type="compositionally biased region" description="Low complexity" evidence="7">
    <location>
        <begin position="1543"/>
        <end position="1553"/>
    </location>
</feature>
<feature type="compositionally biased region" description="Basic and acidic residues" evidence="7">
    <location>
        <begin position="1568"/>
        <end position="1581"/>
    </location>
</feature>
<feature type="compositionally biased region" description="Low complexity" evidence="7">
    <location>
        <begin position="1521"/>
        <end position="1530"/>
    </location>
</feature>
<keyword evidence="2 9" id="KW-0396">Initiation factor</keyword>
<feature type="compositionally biased region" description="Polar residues" evidence="7">
    <location>
        <begin position="123"/>
        <end position="143"/>
    </location>
</feature>
<comment type="similarity">
    <text evidence="1">Belongs to the eukaryotic initiation factor 4G family.</text>
</comment>
<feature type="compositionally biased region" description="Polar residues" evidence="7">
    <location>
        <begin position="1639"/>
        <end position="1650"/>
    </location>
</feature>
<gene>
    <name evidence="9" type="ORF">CKAN_01879100</name>
</gene>
<dbReference type="InterPro" id="IPR016024">
    <property type="entry name" value="ARM-type_fold"/>
</dbReference>
<keyword evidence="6" id="KW-0175">Coiled coil</keyword>
<reference evidence="9 10" key="1">
    <citation type="journal article" date="2019" name="Nat. Plants">
        <title>Stout camphor tree genome fills gaps in understanding of flowering plant genome evolution.</title>
        <authorList>
            <person name="Chaw S.M."/>
            <person name="Liu Y.C."/>
            <person name="Wu Y.W."/>
            <person name="Wang H.Y."/>
            <person name="Lin C.I."/>
            <person name="Wu C.S."/>
            <person name="Ke H.M."/>
            <person name="Chang L.Y."/>
            <person name="Hsu C.Y."/>
            <person name="Yang H.T."/>
            <person name="Sudianto E."/>
            <person name="Hsu M.H."/>
            <person name="Wu K.P."/>
            <person name="Wang L.N."/>
            <person name="Leebens-Mack J.H."/>
            <person name="Tsai I.J."/>
        </authorList>
    </citation>
    <scope>NUCLEOTIDE SEQUENCE [LARGE SCALE GENOMIC DNA]</scope>
    <source>
        <strain evidence="10">cv. Chaw 1501</strain>
        <tissue evidence="9">Young leaves</tissue>
    </source>
</reference>
<proteinExistence type="inferred from homology"/>
<evidence type="ECO:0000313" key="10">
    <source>
        <dbReference type="Proteomes" id="UP000283530"/>
    </source>
</evidence>
<feature type="compositionally biased region" description="Low complexity" evidence="7">
    <location>
        <begin position="20"/>
        <end position="30"/>
    </location>
</feature>
<organism evidence="9 10">
    <name type="scientific">Cinnamomum micranthum f. kanehirae</name>
    <dbReference type="NCBI Taxonomy" id="337451"/>
    <lineage>
        <taxon>Eukaryota</taxon>
        <taxon>Viridiplantae</taxon>
        <taxon>Streptophyta</taxon>
        <taxon>Embryophyta</taxon>
        <taxon>Tracheophyta</taxon>
        <taxon>Spermatophyta</taxon>
        <taxon>Magnoliopsida</taxon>
        <taxon>Magnoliidae</taxon>
        <taxon>Laurales</taxon>
        <taxon>Lauraceae</taxon>
        <taxon>Cinnamomum</taxon>
    </lineage>
</organism>
<dbReference type="GO" id="GO:0006417">
    <property type="term" value="P:regulation of translation"/>
    <property type="evidence" value="ECO:0007669"/>
    <property type="project" value="UniProtKB-KW"/>
</dbReference>
<keyword evidence="10" id="KW-1185">Reference proteome</keyword>
<dbReference type="InterPro" id="IPR003890">
    <property type="entry name" value="MIF4G-like_typ-3"/>
</dbReference>
<dbReference type="Gene3D" id="1.25.40.180">
    <property type="match status" value="2"/>
</dbReference>
<dbReference type="PANTHER" id="PTHR23253:SF9">
    <property type="entry name" value="EUKARYOTIC TRANSLATION INITIATION FACTOR 4 GAMMA 2"/>
    <property type="match status" value="1"/>
</dbReference>
<comment type="caution">
    <text evidence="9">The sequence shown here is derived from an EMBL/GenBank/DDBJ whole genome shotgun (WGS) entry which is preliminary data.</text>
</comment>
<feature type="region of interest" description="Disordered" evidence="7">
    <location>
        <begin position="186"/>
        <end position="210"/>
    </location>
</feature>
<evidence type="ECO:0000256" key="2">
    <source>
        <dbReference type="ARBA" id="ARBA00022540"/>
    </source>
</evidence>
<evidence type="ECO:0000259" key="8">
    <source>
        <dbReference type="PROSITE" id="PS51366"/>
    </source>
</evidence>
<feature type="compositionally biased region" description="Basic and acidic residues" evidence="7">
    <location>
        <begin position="1"/>
        <end position="12"/>
    </location>
</feature>
<feature type="region of interest" description="Disordered" evidence="7">
    <location>
        <begin position="1696"/>
        <end position="1722"/>
    </location>
</feature>
<dbReference type="GO" id="GO:0003743">
    <property type="term" value="F:translation initiation factor activity"/>
    <property type="evidence" value="ECO:0007669"/>
    <property type="project" value="UniProtKB-KW"/>
</dbReference>
<dbReference type="PROSITE" id="PS51366">
    <property type="entry name" value="MI"/>
    <property type="match status" value="1"/>
</dbReference>
<dbReference type="Proteomes" id="UP000283530">
    <property type="component" value="Unassembled WGS sequence"/>
</dbReference>
<dbReference type="Pfam" id="PF02847">
    <property type="entry name" value="MA3"/>
    <property type="match status" value="1"/>
</dbReference>
<dbReference type="OrthoDB" id="514777at2759"/>
<evidence type="ECO:0000256" key="6">
    <source>
        <dbReference type="SAM" id="Coils"/>
    </source>
</evidence>
<evidence type="ECO:0000256" key="1">
    <source>
        <dbReference type="ARBA" id="ARBA00005775"/>
    </source>
</evidence>
<dbReference type="SMART" id="SM00543">
    <property type="entry name" value="MIF4G"/>
    <property type="match status" value="1"/>
</dbReference>
<accession>A0A443PG22</accession>
<dbReference type="SMART" id="SM00544">
    <property type="entry name" value="MA3"/>
    <property type="match status" value="1"/>
</dbReference>
<feature type="region of interest" description="Disordered" evidence="7">
    <location>
        <begin position="771"/>
        <end position="808"/>
    </location>
</feature>
<dbReference type="GO" id="GO:0016281">
    <property type="term" value="C:eukaryotic translation initiation factor 4F complex"/>
    <property type="evidence" value="ECO:0007669"/>
    <property type="project" value="TreeGrafter"/>
</dbReference>
<evidence type="ECO:0000256" key="3">
    <source>
        <dbReference type="ARBA" id="ARBA00022845"/>
    </source>
</evidence>
<feature type="region of interest" description="Disordered" evidence="7">
    <location>
        <begin position="1626"/>
        <end position="1650"/>
    </location>
</feature>
<feature type="compositionally biased region" description="Low complexity" evidence="7">
    <location>
        <begin position="44"/>
        <end position="58"/>
    </location>
</feature>